<evidence type="ECO:0000256" key="3">
    <source>
        <dbReference type="SAM" id="SignalP"/>
    </source>
</evidence>
<keyword evidence="6" id="KW-1185">Reference proteome</keyword>
<evidence type="ECO:0000256" key="1">
    <source>
        <dbReference type="PROSITE-ProRule" id="PRU00371"/>
    </source>
</evidence>
<reference evidence="5" key="1">
    <citation type="submission" date="2022-01" db="UniProtKB">
        <authorList>
            <consortium name="EnsemblMetazoa"/>
        </authorList>
    </citation>
    <scope>IDENTIFICATION</scope>
</reference>
<feature type="compositionally biased region" description="Acidic residues" evidence="2">
    <location>
        <begin position="69"/>
        <end position="79"/>
    </location>
</feature>
<accession>A0A8I6SG94</accession>
<dbReference type="GO" id="GO:0003677">
    <property type="term" value="F:DNA binding"/>
    <property type="evidence" value="ECO:0007669"/>
    <property type="project" value="InterPro"/>
</dbReference>
<feature type="signal peptide" evidence="3">
    <location>
        <begin position="1"/>
        <end position="23"/>
    </location>
</feature>
<proteinExistence type="predicted"/>
<dbReference type="GeneID" id="106662259"/>
<dbReference type="InterPro" id="IPR004210">
    <property type="entry name" value="BESS_motif"/>
</dbReference>
<keyword evidence="3" id="KW-0732">Signal</keyword>
<evidence type="ECO:0000313" key="6">
    <source>
        <dbReference type="Proteomes" id="UP000494040"/>
    </source>
</evidence>
<evidence type="ECO:0000313" key="5">
    <source>
        <dbReference type="EnsemblMetazoa" id="XP_024080767.1"/>
    </source>
</evidence>
<dbReference type="EnsemblMetazoa" id="XM_024224999.1">
    <property type="protein sequence ID" value="XP_024080767.1"/>
    <property type="gene ID" value="LOC106662259"/>
</dbReference>
<sequence>MYLGLSILIFSAFITLGLRPSFAEDKKATSISNWPIKDSDIYIDDGLEGSGNNQEMREDLESSGSGFGPDDEDGTEDDPEEKHKDKGSKPTLFNNKEDQSRNILPVNTRTNIEVPDIDIENTNSITNTVQKEEDSVEVNRHGNGVIVMNTKHEERATSFFAQPGILAGADDIGGGNFQLNNDTKNITDSNNNSYNSSIGVVTNSFNNNQPDRFTNTTNSPETLNILRSILYQDKISDHCFLNEEMMFFKSLQPYINGLDTQQKLTFKIKVLLALKNIISKH</sequence>
<organism evidence="5 6">
    <name type="scientific">Cimex lectularius</name>
    <name type="common">Bed bug</name>
    <name type="synonym">Acanthia lectularia</name>
    <dbReference type="NCBI Taxonomy" id="79782"/>
    <lineage>
        <taxon>Eukaryota</taxon>
        <taxon>Metazoa</taxon>
        <taxon>Ecdysozoa</taxon>
        <taxon>Arthropoda</taxon>
        <taxon>Hexapoda</taxon>
        <taxon>Insecta</taxon>
        <taxon>Pterygota</taxon>
        <taxon>Neoptera</taxon>
        <taxon>Paraneoptera</taxon>
        <taxon>Hemiptera</taxon>
        <taxon>Heteroptera</taxon>
        <taxon>Panheteroptera</taxon>
        <taxon>Cimicomorpha</taxon>
        <taxon>Cimicidae</taxon>
        <taxon>Cimex</taxon>
    </lineage>
</organism>
<dbReference type="Proteomes" id="UP000494040">
    <property type="component" value="Unassembled WGS sequence"/>
</dbReference>
<dbReference type="RefSeq" id="XP_024080767.1">
    <property type="nucleotide sequence ID" value="XM_024224999.1"/>
</dbReference>
<comment type="subcellular location">
    <subcellularLocation>
        <location evidence="1">Nucleus</location>
    </subcellularLocation>
</comment>
<protein>
    <recommendedName>
        <fullName evidence="4">BESS domain-containing protein</fullName>
    </recommendedName>
</protein>
<dbReference type="GO" id="GO:0005634">
    <property type="term" value="C:nucleus"/>
    <property type="evidence" value="ECO:0007669"/>
    <property type="project" value="UniProtKB-SubCell"/>
</dbReference>
<dbReference type="OrthoDB" id="10044468at2759"/>
<name>A0A8I6SG94_CIMLE</name>
<dbReference type="CTD" id="37447"/>
<feature type="domain" description="BESS" evidence="4">
    <location>
        <begin position="241"/>
        <end position="280"/>
    </location>
</feature>
<dbReference type="AlphaFoldDB" id="A0A8I6SG94"/>
<evidence type="ECO:0000256" key="2">
    <source>
        <dbReference type="SAM" id="MobiDB-lite"/>
    </source>
</evidence>
<feature type="chain" id="PRO_5035288328" description="BESS domain-containing protein" evidence="3">
    <location>
        <begin position="24"/>
        <end position="281"/>
    </location>
</feature>
<dbReference type="PROSITE" id="PS51031">
    <property type="entry name" value="BESS"/>
    <property type="match status" value="1"/>
</dbReference>
<evidence type="ECO:0000259" key="4">
    <source>
        <dbReference type="PROSITE" id="PS51031"/>
    </source>
</evidence>
<feature type="region of interest" description="Disordered" evidence="2">
    <location>
        <begin position="45"/>
        <end position="109"/>
    </location>
</feature>
<keyword evidence="1" id="KW-0539">Nucleus</keyword>